<evidence type="ECO:0000313" key="3">
    <source>
        <dbReference type="Proteomes" id="UP000739565"/>
    </source>
</evidence>
<gene>
    <name evidence="2" type="ORF">KZZ10_02020</name>
</gene>
<dbReference type="PANTHER" id="PTHR11895">
    <property type="entry name" value="TRANSAMIDASE"/>
    <property type="match status" value="1"/>
</dbReference>
<dbReference type="Gene3D" id="3.90.1300.10">
    <property type="entry name" value="Amidase signature (AS) domain"/>
    <property type="match status" value="1"/>
</dbReference>
<protein>
    <submittedName>
        <fullName evidence="2">Amidase</fullName>
    </submittedName>
</protein>
<reference evidence="2" key="1">
    <citation type="submission" date="2021-07" db="EMBL/GenBank/DDBJ databases">
        <title>New genus and species of the family Alcaligenaceae.</title>
        <authorList>
            <person name="Hahn M.W."/>
        </authorList>
    </citation>
    <scope>NUCLEOTIDE SEQUENCE</scope>
    <source>
        <strain evidence="2">LF4-65</strain>
    </source>
</reference>
<sequence length="472" mass="50453">MTKLWQFTASEIAAQTNSKAVSATEVARSALERLHAVNAKLNAVVQQDDQWTLSQAQAVDQRIAKGEVLPLAGVPITVKDNIWVEGQVITQGSLLFKDFVAPKDAWAVARLKELGAVIIGITNCSEFACKGVSNNLVYGKTRSPWDLERTPGGSSGGAVSALAAGVGALALGTDAGGSIRRPAAHCGLVGMKPTFGLVPCGPGFDEPNFGLSVNGQLGRTVEDVALMWKHLVEFKHSDWGSQWHTNAEAQVKLDEAPSKKLRIAYSHDIGCNFAIDADVREVVESAVQSLERDGYSVEVAAPAWPQGVHTYPLLKLQQAGLAALHGKAYDADPSQIDPDIAAQIILGRTYSAVEIADVLILREHIYAAYAKFFEEFDVLLCPTTPTVSWPVDELGPKIIGGREAGPRGHAVYTPLFNYCQAPACTVPAGLARGLPVGLQIVGPRYKDPLVLQVAKHFEGLIGPQTKPSLWSA</sequence>
<name>A0A953N9X9_9BURK</name>
<dbReference type="Proteomes" id="UP000739565">
    <property type="component" value="Unassembled WGS sequence"/>
</dbReference>
<accession>A0A953N9X9</accession>
<organism evidence="2 3">
    <name type="scientific">Zwartia hollandica</name>
    <dbReference type="NCBI Taxonomy" id="324606"/>
    <lineage>
        <taxon>Bacteria</taxon>
        <taxon>Pseudomonadati</taxon>
        <taxon>Pseudomonadota</taxon>
        <taxon>Betaproteobacteria</taxon>
        <taxon>Burkholderiales</taxon>
        <taxon>Alcaligenaceae</taxon>
        <taxon>Zwartia</taxon>
    </lineage>
</organism>
<dbReference type="PANTHER" id="PTHR11895:SF151">
    <property type="entry name" value="GLUTAMYL-TRNA(GLN) AMIDOTRANSFERASE SUBUNIT A"/>
    <property type="match status" value="1"/>
</dbReference>
<dbReference type="InterPro" id="IPR036928">
    <property type="entry name" value="AS_sf"/>
</dbReference>
<comment type="caution">
    <text evidence="2">The sequence shown here is derived from an EMBL/GenBank/DDBJ whole genome shotgun (WGS) entry which is preliminary data.</text>
</comment>
<dbReference type="AlphaFoldDB" id="A0A953N9X9"/>
<feature type="domain" description="Amidase" evidence="1">
    <location>
        <begin position="25"/>
        <end position="451"/>
    </location>
</feature>
<dbReference type="GO" id="GO:0003824">
    <property type="term" value="F:catalytic activity"/>
    <property type="evidence" value="ECO:0007669"/>
    <property type="project" value="InterPro"/>
</dbReference>
<evidence type="ECO:0000259" key="1">
    <source>
        <dbReference type="Pfam" id="PF01425"/>
    </source>
</evidence>
<dbReference type="SUPFAM" id="SSF75304">
    <property type="entry name" value="Amidase signature (AS) enzymes"/>
    <property type="match status" value="1"/>
</dbReference>
<evidence type="ECO:0000313" key="2">
    <source>
        <dbReference type="EMBL" id="MBZ1349411.1"/>
    </source>
</evidence>
<dbReference type="InterPro" id="IPR023631">
    <property type="entry name" value="Amidase_dom"/>
</dbReference>
<dbReference type="RefSeq" id="WP_259659835.1">
    <property type="nucleotide sequence ID" value="NZ_JAHXRI010000004.1"/>
</dbReference>
<dbReference type="InterPro" id="IPR000120">
    <property type="entry name" value="Amidase"/>
</dbReference>
<keyword evidence="3" id="KW-1185">Reference proteome</keyword>
<dbReference type="Pfam" id="PF01425">
    <property type="entry name" value="Amidase"/>
    <property type="match status" value="1"/>
</dbReference>
<dbReference type="EMBL" id="JAHXRI010000004">
    <property type="protein sequence ID" value="MBZ1349411.1"/>
    <property type="molecule type" value="Genomic_DNA"/>
</dbReference>
<proteinExistence type="predicted"/>